<organism evidence="1">
    <name type="scientific">Arundo donax</name>
    <name type="common">Giant reed</name>
    <name type="synonym">Donax arundinaceus</name>
    <dbReference type="NCBI Taxonomy" id="35708"/>
    <lineage>
        <taxon>Eukaryota</taxon>
        <taxon>Viridiplantae</taxon>
        <taxon>Streptophyta</taxon>
        <taxon>Embryophyta</taxon>
        <taxon>Tracheophyta</taxon>
        <taxon>Spermatophyta</taxon>
        <taxon>Magnoliopsida</taxon>
        <taxon>Liliopsida</taxon>
        <taxon>Poales</taxon>
        <taxon>Poaceae</taxon>
        <taxon>PACMAD clade</taxon>
        <taxon>Arundinoideae</taxon>
        <taxon>Arundineae</taxon>
        <taxon>Arundo</taxon>
    </lineage>
</organism>
<dbReference type="EMBL" id="GBRH01244335">
    <property type="protein sequence ID" value="JAD53560.1"/>
    <property type="molecule type" value="Transcribed_RNA"/>
</dbReference>
<evidence type="ECO:0000313" key="1">
    <source>
        <dbReference type="EMBL" id="JAD53560.1"/>
    </source>
</evidence>
<proteinExistence type="predicted"/>
<sequence length="61" mass="7196">MLFELDAYHLVLLYCPHSCCLFSSSKKEIRNENILRAFWEMGIWDPIYLFLVQIPGPYLAS</sequence>
<reference evidence="1" key="2">
    <citation type="journal article" date="2015" name="Data Brief">
        <title>Shoot transcriptome of the giant reed, Arundo donax.</title>
        <authorList>
            <person name="Barrero R.A."/>
            <person name="Guerrero F.D."/>
            <person name="Moolhuijzen P."/>
            <person name="Goolsby J.A."/>
            <person name="Tidwell J."/>
            <person name="Bellgard S.E."/>
            <person name="Bellgard M.I."/>
        </authorList>
    </citation>
    <scope>NUCLEOTIDE SEQUENCE</scope>
    <source>
        <tissue evidence="1">Shoot tissue taken approximately 20 cm above the soil surface</tissue>
    </source>
</reference>
<name>A0A0A9T6Q7_ARUDO</name>
<reference evidence="1" key="1">
    <citation type="submission" date="2014-09" db="EMBL/GenBank/DDBJ databases">
        <authorList>
            <person name="Magalhaes I.L.F."/>
            <person name="Oliveira U."/>
            <person name="Santos F.R."/>
            <person name="Vidigal T.H.D.A."/>
            <person name="Brescovit A.D."/>
            <person name="Santos A.J."/>
        </authorList>
    </citation>
    <scope>NUCLEOTIDE SEQUENCE</scope>
    <source>
        <tissue evidence="1">Shoot tissue taken approximately 20 cm above the soil surface</tissue>
    </source>
</reference>
<dbReference type="AlphaFoldDB" id="A0A0A9T6Q7"/>
<accession>A0A0A9T6Q7</accession>
<protein>
    <submittedName>
        <fullName evidence="1">Uncharacterized protein</fullName>
    </submittedName>
</protein>